<sequence>MLNNPSINQQIDIHKPHLNIKKESKIIQKFQKTNLQLNQQSQQKQKQINMNQITKTKQILPKFQNSIVQQRISQNIWHKKSVSLKMKNAIFKNGLKIQCGQLVKYKKGNQIYAFRCIKDNMKQCRLKELKQDHDVDTDDEQIQIVTKQMFISLSKCIRQEMDNMHNNSHQNMLQTQPICQIDQ</sequence>
<protein>
    <submittedName>
        <fullName evidence="1">Uncharacterized protein</fullName>
    </submittedName>
</protein>
<evidence type="ECO:0000313" key="1">
    <source>
        <dbReference type="EMBL" id="CAD8107028.1"/>
    </source>
</evidence>
<gene>
    <name evidence="1" type="ORF">PSON_ATCC_30995.1.T0880074</name>
</gene>
<dbReference type="OrthoDB" id="288955at2759"/>
<dbReference type="AlphaFoldDB" id="A0A8S1PWE5"/>
<comment type="caution">
    <text evidence="1">The sequence shown here is derived from an EMBL/GenBank/DDBJ whole genome shotgun (WGS) entry which is preliminary data.</text>
</comment>
<keyword evidence="2" id="KW-1185">Reference proteome</keyword>
<proteinExistence type="predicted"/>
<reference evidence="1" key="1">
    <citation type="submission" date="2021-01" db="EMBL/GenBank/DDBJ databases">
        <authorList>
            <consortium name="Genoscope - CEA"/>
            <person name="William W."/>
        </authorList>
    </citation>
    <scope>NUCLEOTIDE SEQUENCE</scope>
</reference>
<organism evidence="1 2">
    <name type="scientific">Paramecium sonneborni</name>
    <dbReference type="NCBI Taxonomy" id="65129"/>
    <lineage>
        <taxon>Eukaryota</taxon>
        <taxon>Sar</taxon>
        <taxon>Alveolata</taxon>
        <taxon>Ciliophora</taxon>
        <taxon>Intramacronucleata</taxon>
        <taxon>Oligohymenophorea</taxon>
        <taxon>Peniculida</taxon>
        <taxon>Parameciidae</taxon>
        <taxon>Paramecium</taxon>
    </lineage>
</organism>
<name>A0A8S1PWE5_9CILI</name>
<accession>A0A8S1PWE5</accession>
<dbReference type="Proteomes" id="UP000692954">
    <property type="component" value="Unassembled WGS sequence"/>
</dbReference>
<dbReference type="EMBL" id="CAJJDN010000088">
    <property type="protein sequence ID" value="CAD8107028.1"/>
    <property type="molecule type" value="Genomic_DNA"/>
</dbReference>
<evidence type="ECO:0000313" key="2">
    <source>
        <dbReference type="Proteomes" id="UP000692954"/>
    </source>
</evidence>